<keyword evidence="1" id="KW-0472">Membrane</keyword>
<reference evidence="4" key="1">
    <citation type="journal article" date="2019" name="Int. J. Syst. Evol. Microbiol.">
        <title>The Global Catalogue of Microorganisms (GCM) 10K type strain sequencing project: providing services to taxonomists for standard genome sequencing and annotation.</title>
        <authorList>
            <consortium name="The Broad Institute Genomics Platform"/>
            <consortium name="The Broad Institute Genome Sequencing Center for Infectious Disease"/>
            <person name="Wu L."/>
            <person name="Ma J."/>
        </authorList>
    </citation>
    <scope>NUCLEOTIDE SEQUENCE [LARGE SCALE GENOMIC DNA]</scope>
    <source>
        <strain evidence="4">KCTC 52449</strain>
    </source>
</reference>
<protein>
    <submittedName>
        <fullName evidence="3">PEP-CTERM sorting domain-containing protein</fullName>
    </submittedName>
</protein>
<dbReference type="RefSeq" id="WP_123323877.1">
    <property type="nucleotide sequence ID" value="NZ_JBHRSX010000014.1"/>
</dbReference>
<dbReference type="Proteomes" id="UP001595477">
    <property type="component" value="Unassembled WGS sequence"/>
</dbReference>
<keyword evidence="4" id="KW-1185">Reference proteome</keyword>
<feature type="transmembrane region" description="Helical" evidence="1">
    <location>
        <begin position="12"/>
        <end position="29"/>
    </location>
</feature>
<comment type="caution">
    <text evidence="3">The sequence shown here is derived from an EMBL/GenBank/DDBJ whole genome shotgun (WGS) entry which is preliminary data.</text>
</comment>
<proteinExistence type="predicted"/>
<dbReference type="NCBIfam" id="TIGR02595">
    <property type="entry name" value="PEP_CTERM"/>
    <property type="match status" value="1"/>
</dbReference>
<evidence type="ECO:0000313" key="4">
    <source>
        <dbReference type="Proteomes" id="UP001595477"/>
    </source>
</evidence>
<organism evidence="3 4">
    <name type="scientific">Alteromonas oceani</name>
    <dbReference type="NCBI Taxonomy" id="2071609"/>
    <lineage>
        <taxon>Bacteria</taxon>
        <taxon>Pseudomonadati</taxon>
        <taxon>Pseudomonadota</taxon>
        <taxon>Gammaproteobacteria</taxon>
        <taxon>Alteromonadales</taxon>
        <taxon>Alteromonadaceae</taxon>
        <taxon>Alteromonas/Salinimonas group</taxon>
        <taxon>Alteromonas</taxon>
    </lineage>
</organism>
<keyword evidence="1" id="KW-0812">Transmembrane</keyword>
<name>A0ABV7JTA4_9ALTE</name>
<sequence>MLGFYCLKIEQWISFSISYCVIIGVLRDWMFNSSFTNNKDVVQMFKPLLVSLSVVVATIPAIASASYLNYTKDAGTNIITDGSGLEWMTLSQTNVMSVEEALNSYAEDGWFVASSQEVDQLYDDFFGEFDWTGDRGTYVSQYASSSLTSITNESVDHFFGLFGKTALDDYCYDFVGSLYTCEIEGERYPQSRTNFFFSSTELNVSDDTFYWTFNSARVVSEYGQVRTHGLNGRIIPANVAIDTRNPGRFTSKSDGYAIALTRSVPDGSENNQNDASEVPAPGALSLFGLGLIAMMLRRKKL</sequence>
<evidence type="ECO:0000256" key="1">
    <source>
        <dbReference type="SAM" id="Phobius"/>
    </source>
</evidence>
<evidence type="ECO:0000259" key="2">
    <source>
        <dbReference type="Pfam" id="PF07589"/>
    </source>
</evidence>
<accession>A0ABV7JTA4</accession>
<dbReference type="EMBL" id="JBHRSX010000014">
    <property type="protein sequence ID" value="MFC3201334.1"/>
    <property type="molecule type" value="Genomic_DNA"/>
</dbReference>
<feature type="domain" description="Ice-binding protein C-terminal" evidence="2">
    <location>
        <begin position="278"/>
        <end position="299"/>
    </location>
</feature>
<feature type="transmembrane region" description="Helical" evidence="1">
    <location>
        <begin position="49"/>
        <end position="70"/>
    </location>
</feature>
<keyword evidence="1" id="KW-1133">Transmembrane helix</keyword>
<gene>
    <name evidence="3" type="ORF">ACFOEW_05835</name>
</gene>
<dbReference type="InterPro" id="IPR013424">
    <property type="entry name" value="Ice-binding_C"/>
</dbReference>
<dbReference type="Pfam" id="PF07589">
    <property type="entry name" value="PEP-CTERM"/>
    <property type="match status" value="1"/>
</dbReference>
<evidence type="ECO:0000313" key="3">
    <source>
        <dbReference type="EMBL" id="MFC3201334.1"/>
    </source>
</evidence>